<proteinExistence type="inferred from homology"/>
<dbReference type="Pfam" id="PF19300">
    <property type="entry name" value="BPD_transp_1_N"/>
    <property type="match status" value="1"/>
</dbReference>
<keyword evidence="2 7" id="KW-0813">Transport</keyword>
<evidence type="ECO:0000256" key="4">
    <source>
        <dbReference type="ARBA" id="ARBA00022692"/>
    </source>
</evidence>
<dbReference type="EMBL" id="VHLH01000007">
    <property type="protein sequence ID" value="TPW30212.1"/>
    <property type="molecule type" value="Genomic_DNA"/>
</dbReference>
<dbReference type="RefSeq" id="WP_141166063.1">
    <property type="nucleotide sequence ID" value="NZ_VHLH01000007.1"/>
</dbReference>
<feature type="transmembrane region" description="Helical" evidence="7">
    <location>
        <begin position="100"/>
        <end position="121"/>
    </location>
</feature>
<dbReference type="Pfam" id="PF00528">
    <property type="entry name" value="BPD_transp_1"/>
    <property type="match status" value="1"/>
</dbReference>
<feature type="transmembrane region" description="Helical" evidence="7">
    <location>
        <begin position="289"/>
        <end position="311"/>
    </location>
</feature>
<keyword evidence="3" id="KW-1003">Cell membrane</keyword>
<dbReference type="AlphaFoldDB" id="A0A506U728"/>
<gene>
    <name evidence="9" type="ORF">FJU11_05655</name>
</gene>
<dbReference type="GO" id="GO:0055085">
    <property type="term" value="P:transmembrane transport"/>
    <property type="evidence" value="ECO:0007669"/>
    <property type="project" value="InterPro"/>
</dbReference>
<evidence type="ECO:0000313" key="10">
    <source>
        <dbReference type="Proteomes" id="UP000320314"/>
    </source>
</evidence>
<feature type="domain" description="ABC transmembrane type-1" evidence="8">
    <location>
        <begin position="94"/>
        <end position="311"/>
    </location>
</feature>
<dbReference type="PROSITE" id="PS50928">
    <property type="entry name" value="ABC_TM1"/>
    <property type="match status" value="1"/>
</dbReference>
<evidence type="ECO:0000256" key="6">
    <source>
        <dbReference type="ARBA" id="ARBA00023136"/>
    </source>
</evidence>
<keyword evidence="6 7" id="KW-0472">Membrane</keyword>
<dbReference type="Gene3D" id="1.10.3720.10">
    <property type="entry name" value="MetI-like"/>
    <property type="match status" value="1"/>
</dbReference>
<evidence type="ECO:0000256" key="1">
    <source>
        <dbReference type="ARBA" id="ARBA00004651"/>
    </source>
</evidence>
<dbReference type="GO" id="GO:0005886">
    <property type="term" value="C:plasma membrane"/>
    <property type="evidence" value="ECO:0007669"/>
    <property type="project" value="UniProtKB-SubCell"/>
</dbReference>
<evidence type="ECO:0000256" key="5">
    <source>
        <dbReference type="ARBA" id="ARBA00022989"/>
    </source>
</evidence>
<dbReference type="InterPro" id="IPR035906">
    <property type="entry name" value="MetI-like_sf"/>
</dbReference>
<keyword evidence="4 7" id="KW-0812">Transmembrane</keyword>
<dbReference type="OrthoDB" id="9807402at2"/>
<feature type="transmembrane region" description="Helical" evidence="7">
    <location>
        <begin position="12"/>
        <end position="31"/>
    </location>
</feature>
<keyword evidence="10" id="KW-1185">Reference proteome</keyword>
<dbReference type="PANTHER" id="PTHR43163:SF2">
    <property type="entry name" value="ABC TRANSPORTER PERMEASE PROTEIN"/>
    <property type="match status" value="1"/>
</dbReference>
<evidence type="ECO:0000256" key="3">
    <source>
        <dbReference type="ARBA" id="ARBA00022475"/>
    </source>
</evidence>
<dbReference type="SUPFAM" id="SSF161098">
    <property type="entry name" value="MetI-like"/>
    <property type="match status" value="1"/>
</dbReference>
<comment type="similarity">
    <text evidence="7">Belongs to the binding-protein-dependent transport system permease family.</text>
</comment>
<accession>A0A506U728</accession>
<dbReference type="CDD" id="cd06261">
    <property type="entry name" value="TM_PBP2"/>
    <property type="match status" value="1"/>
</dbReference>
<dbReference type="InterPro" id="IPR045621">
    <property type="entry name" value="BPD_transp_1_N"/>
</dbReference>
<feature type="transmembrane region" description="Helical" evidence="7">
    <location>
        <begin position="133"/>
        <end position="156"/>
    </location>
</feature>
<keyword evidence="5 7" id="KW-1133">Transmembrane helix</keyword>
<evidence type="ECO:0000313" key="9">
    <source>
        <dbReference type="EMBL" id="TPW30212.1"/>
    </source>
</evidence>
<comment type="caution">
    <text evidence="9">The sequence shown here is derived from an EMBL/GenBank/DDBJ whole genome shotgun (WGS) entry which is preliminary data.</text>
</comment>
<evidence type="ECO:0000259" key="8">
    <source>
        <dbReference type="PROSITE" id="PS50928"/>
    </source>
</evidence>
<comment type="subcellular location">
    <subcellularLocation>
        <location evidence="1 7">Cell membrane</location>
        <topology evidence="1 7">Multi-pass membrane protein</topology>
    </subcellularLocation>
</comment>
<protein>
    <submittedName>
        <fullName evidence="9">ABC transporter permease</fullName>
    </submittedName>
</protein>
<name>A0A506U728_9HYPH</name>
<feature type="transmembrane region" description="Helical" evidence="7">
    <location>
        <begin position="242"/>
        <end position="269"/>
    </location>
</feature>
<dbReference type="PANTHER" id="PTHR43163">
    <property type="entry name" value="DIPEPTIDE TRANSPORT SYSTEM PERMEASE PROTEIN DPPB-RELATED"/>
    <property type="match status" value="1"/>
</dbReference>
<evidence type="ECO:0000256" key="2">
    <source>
        <dbReference type="ARBA" id="ARBA00022448"/>
    </source>
</evidence>
<feature type="transmembrane region" description="Helical" evidence="7">
    <location>
        <begin position="184"/>
        <end position="204"/>
    </location>
</feature>
<dbReference type="Proteomes" id="UP000320314">
    <property type="component" value="Unassembled WGS sequence"/>
</dbReference>
<organism evidence="9 10">
    <name type="scientific">Pararhizobium mangrovi</name>
    <dbReference type="NCBI Taxonomy" id="2590452"/>
    <lineage>
        <taxon>Bacteria</taxon>
        <taxon>Pseudomonadati</taxon>
        <taxon>Pseudomonadota</taxon>
        <taxon>Alphaproteobacteria</taxon>
        <taxon>Hyphomicrobiales</taxon>
        <taxon>Rhizobiaceae</taxon>
        <taxon>Rhizobium/Agrobacterium group</taxon>
        <taxon>Pararhizobium</taxon>
    </lineage>
</organism>
<dbReference type="InterPro" id="IPR000515">
    <property type="entry name" value="MetI-like"/>
</dbReference>
<evidence type="ECO:0000256" key="7">
    <source>
        <dbReference type="RuleBase" id="RU363032"/>
    </source>
</evidence>
<reference evidence="9 10" key="1">
    <citation type="submission" date="2019-06" db="EMBL/GenBank/DDBJ databases">
        <authorList>
            <person name="Li M."/>
        </authorList>
    </citation>
    <scope>NUCLEOTIDE SEQUENCE [LARGE SCALE GENOMIC DNA]</scope>
    <source>
        <strain evidence="9 10">BGMRC6574</strain>
    </source>
</reference>
<sequence length="323" mass="35139">MIAHTTERILQTVLVLLAISFIAFLLVATLGDPLTSLLPPDASIADRQDLIMRLGLDEPLLTRFLHFLNGMLHGDFGISYRTQDDIGPMIATRLPATIELAFASLLVTLFVGVPLGILCGVRPNGIISRGVMLVSIAGITLPNFVVGVLLIAIFSVHLGWFPSFGRGDTVQIGGWTTGLLTLSGWRAIILPAITLAAFQVTFVIRMLRTQLLEVGQSEHIRFARARGLSERRIWSTYAMRNALLPTITMLALQLGNVIAFSVVTEGVFAWPGIGSLFLQSIQAADVPVIAIYLIFVGAIFMIINLVVELIYPLVDPRLKRSGA</sequence>